<dbReference type="GO" id="GO:1901137">
    <property type="term" value="P:carbohydrate derivative biosynthetic process"/>
    <property type="evidence" value="ECO:0007669"/>
    <property type="project" value="UniProtKB-ARBA"/>
</dbReference>
<dbReference type="InterPro" id="IPR028098">
    <property type="entry name" value="Glyco_trans_4-like_N"/>
</dbReference>
<proteinExistence type="predicted"/>
<comment type="caution">
    <text evidence="7">The sequence shown here is derived from an EMBL/GenBank/DDBJ whole genome shotgun (WGS) entry which is preliminary data.</text>
</comment>
<dbReference type="AlphaFoldDB" id="A0A5R9BAN7"/>
<sequence length="656" mass="71947">MTGAVTHAMRVLRVAHHGVVTPWRQRERELRKQHVDVTLVSAKRWNEGGKNIDLHAGQDHFVTGVRTFGTHPNAFVYSPVPLWKLLGQRWDLIDLHEEPFSLAAAQVLAMRRLRGLRTPFVLYSAQNIYKRYPVPFRWFERYALRRTAGVYVCNSEAGEILQRKGLRAPARLIGLGTDVSVFTPSERQRPQTPVRVGFAGRLESHKGAHVLLTAISEAPQYQLDIAGDGPQRPELEALADTLGIADQVAFRGHLGDQLPDFYRELDVLVVPSLPTPGWLEQFGRVVIEAFASGVPVIASRTGALQDVVADAGILVEPGDPQAIREALAVVTDTVRWSTLRDAGLHRAQQFDWPSIATEQLTFYQEALTPVDNPEAPPEIVVVAYGPAEPLADAIRPLTGFSITIVDNSSSAETRDVAELYGAHYIDPGGNLGFAAGVNMALDSLEQRGLSTSDVLLLNPDATVTAESIRSLHVGLHENPHLACVAPVQKHPRTGVPERVSWPFPGPGAAWLEAIGLGRLNNRAGFIIGSVLLLRGSALADVGRFDERFFLYAEETDWQLRAVKRGWKTGLVSEATATHVGAGTGGDSVRRMEMFNTSLLAFMDKHYGRTGEFSFRAAVLAGALARAAVARGDTRDRAKWRLRFYTRAPRAGGVGER</sequence>
<dbReference type="GO" id="GO:0016757">
    <property type="term" value="F:glycosyltransferase activity"/>
    <property type="evidence" value="ECO:0007669"/>
    <property type="project" value="UniProtKB-KW"/>
</dbReference>
<evidence type="ECO:0000259" key="6">
    <source>
        <dbReference type="Pfam" id="PF13632"/>
    </source>
</evidence>
<dbReference type="Pfam" id="PF00534">
    <property type="entry name" value="Glycos_transf_1"/>
    <property type="match status" value="1"/>
</dbReference>
<dbReference type="SUPFAM" id="SSF53448">
    <property type="entry name" value="Nucleotide-diphospho-sugar transferases"/>
    <property type="match status" value="1"/>
</dbReference>
<name>A0A5R9BAN7_9MICC</name>
<evidence type="ECO:0000313" key="7">
    <source>
        <dbReference type="EMBL" id="TLP97044.1"/>
    </source>
</evidence>
<feature type="domain" description="Glycosyltransferase subfamily 4-like N-terminal" evidence="5">
    <location>
        <begin position="25"/>
        <end position="174"/>
    </location>
</feature>
<dbReference type="Pfam" id="PF13579">
    <property type="entry name" value="Glyco_trans_4_4"/>
    <property type="match status" value="1"/>
</dbReference>
<dbReference type="Proteomes" id="UP000310458">
    <property type="component" value="Unassembled WGS sequence"/>
</dbReference>
<dbReference type="EMBL" id="VAVZ01000019">
    <property type="protein sequence ID" value="TLP97044.1"/>
    <property type="molecule type" value="Genomic_DNA"/>
</dbReference>
<dbReference type="InterPro" id="IPR050194">
    <property type="entry name" value="Glycosyltransferase_grp1"/>
</dbReference>
<dbReference type="OrthoDB" id="9771846at2"/>
<dbReference type="Pfam" id="PF13632">
    <property type="entry name" value="Glyco_trans_2_3"/>
    <property type="match status" value="1"/>
</dbReference>
<gene>
    <name evidence="7" type="ORF">FEF26_08040</name>
</gene>
<evidence type="ECO:0000256" key="3">
    <source>
        <dbReference type="ARBA" id="ARBA00022679"/>
    </source>
</evidence>
<dbReference type="InterPro" id="IPR029044">
    <property type="entry name" value="Nucleotide-diphossugar_trans"/>
</dbReference>
<organism evidence="7 8">
    <name type="scientific">Nesterenkonia salmonea</name>
    <dbReference type="NCBI Taxonomy" id="1804987"/>
    <lineage>
        <taxon>Bacteria</taxon>
        <taxon>Bacillati</taxon>
        <taxon>Actinomycetota</taxon>
        <taxon>Actinomycetes</taxon>
        <taxon>Micrococcales</taxon>
        <taxon>Micrococcaceae</taxon>
        <taxon>Nesterenkonia</taxon>
    </lineage>
</organism>
<dbReference type="SUPFAM" id="SSF53756">
    <property type="entry name" value="UDP-Glycosyltransferase/glycogen phosphorylase"/>
    <property type="match status" value="1"/>
</dbReference>
<keyword evidence="3 7" id="KW-0808">Transferase</keyword>
<dbReference type="InterPro" id="IPR001173">
    <property type="entry name" value="Glyco_trans_2-like"/>
</dbReference>
<evidence type="ECO:0000256" key="1">
    <source>
        <dbReference type="ARBA" id="ARBA00021292"/>
    </source>
</evidence>
<keyword evidence="8" id="KW-1185">Reference proteome</keyword>
<evidence type="ECO:0000259" key="5">
    <source>
        <dbReference type="Pfam" id="PF13579"/>
    </source>
</evidence>
<accession>A0A5R9BAN7</accession>
<evidence type="ECO:0000256" key="2">
    <source>
        <dbReference type="ARBA" id="ARBA00022676"/>
    </source>
</evidence>
<dbReference type="InterPro" id="IPR001296">
    <property type="entry name" value="Glyco_trans_1"/>
</dbReference>
<dbReference type="PANTHER" id="PTHR45947:SF3">
    <property type="entry name" value="SULFOQUINOVOSYL TRANSFERASE SQD2"/>
    <property type="match status" value="1"/>
</dbReference>
<keyword evidence="2" id="KW-0328">Glycosyltransferase</keyword>
<dbReference type="RefSeq" id="WP_138253028.1">
    <property type="nucleotide sequence ID" value="NZ_VAVZ01000019.1"/>
</dbReference>
<dbReference type="PANTHER" id="PTHR45947">
    <property type="entry name" value="SULFOQUINOVOSYL TRANSFERASE SQD2"/>
    <property type="match status" value="1"/>
</dbReference>
<dbReference type="Gene3D" id="3.40.50.2000">
    <property type="entry name" value="Glycogen Phosphorylase B"/>
    <property type="match status" value="2"/>
</dbReference>
<evidence type="ECO:0000313" key="8">
    <source>
        <dbReference type="Proteomes" id="UP000310458"/>
    </source>
</evidence>
<evidence type="ECO:0000259" key="4">
    <source>
        <dbReference type="Pfam" id="PF00534"/>
    </source>
</evidence>
<reference evidence="7 8" key="1">
    <citation type="submission" date="2019-05" db="EMBL/GenBank/DDBJ databases">
        <title>Nesterenkonia sp. GY074 isolated from the Southern Atlantic Ocean.</title>
        <authorList>
            <person name="Zhang G."/>
        </authorList>
    </citation>
    <scope>NUCLEOTIDE SEQUENCE [LARGE SCALE GENOMIC DNA]</scope>
    <source>
        <strain evidence="7 8">GY074</strain>
    </source>
</reference>
<protein>
    <recommendedName>
        <fullName evidence="1">D-inositol 3-phosphate glycosyltransferase</fullName>
    </recommendedName>
</protein>
<feature type="domain" description="Glycosyl transferase family 1" evidence="4">
    <location>
        <begin position="188"/>
        <end position="328"/>
    </location>
</feature>
<dbReference type="Gene3D" id="3.90.550.10">
    <property type="entry name" value="Spore Coat Polysaccharide Biosynthesis Protein SpsA, Chain A"/>
    <property type="match status" value="1"/>
</dbReference>
<feature type="domain" description="Glycosyltransferase 2-like" evidence="6">
    <location>
        <begin position="516"/>
        <end position="591"/>
    </location>
</feature>